<dbReference type="EMBL" id="CM045764">
    <property type="protein sequence ID" value="KAI8009185.1"/>
    <property type="molecule type" value="Genomic_DNA"/>
</dbReference>
<sequence>MKSKKKEEIKNMTRRCEERESLDLLFLFAEHFGARLFGLWNPHKDLFKFADLRKRWRDENSAFCLLWGTLVH</sequence>
<name>A0ACC0H7M8_9ERIC</name>
<keyword evidence="2" id="KW-1185">Reference proteome</keyword>
<reference evidence="1 2" key="1">
    <citation type="journal article" date="2022" name="Plant J.">
        <title>Chromosome-level genome of Camellia lanceoleosa provides a valuable resource for understanding genome evolution and self-incompatibility.</title>
        <authorList>
            <person name="Gong W."/>
            <person name="Xiao S."/>
            <person name="Wang L."/>
            <person name="Liao Z."/>
            <person name="Chang Y."/>
            <person name="Mo W."/>
            <person name="Hu G."/>
            <person name="Li W."/>
            <person name="Zhao G."/>
            <person name="Zhu H."/>
            <person name="Hu X."/>
            <person name="Ji K."/>
            <person name="Xiang X."/>
            <person name="Song Q."/>
            <person name="Yuan D."/>
            <person name="Jin S."/>
            <person name="Zhang L."/>
        </authorList>
    </citation>
    <scope>NUCLEOTIDE SEQUENCE [LARGE SCALE GENOMIC DNA]</scope>
    <source>
        <strain evidence="1">SQ_2022a</strain>
    </source>
</reference>
<organism evidence="1 2">
    <name type="scientific">Camellia lanceoleosa</name>
    <dbReference type="NCBI Taxonomy" id="1840588"/>
    <lineage>
        <taxon>Eukaryota</taxon>
        <taxon>Viridiplantae</taxon>
        <taxon>Streptophyta</taxon>
        <taxon>Embryophyta</taxon>
        <taxon>Tracheophyta</taxon>
        <taxon>Spermatophyta</taxon>
        <taxon>Magnoliopsida</taxon>
        <taxon>eudicotyledons</taxon>
        <taxon>Gunneridae</taxon>
        <taxon>Pentapetalae</taxon>
        <taxon>asterids</taxon>
        <taxon>Ericales</taxon>
        <taxon>Theaceae</taxon>
        <taxon>Camellia</taxon>
    </lineage>
</organism>
<proteinExistence type="predicted"/>
<gene>
    <name evidence="1" type="ORF">LOK49_LG07G00075</name>
</gene>
<evidence type="ECO:0000313" key="2">
    <source>
        <dbReference type="Proteomes" id="UP001060215"/>
    </source>
</evidence>
<accession>A0ACC0H7M8</accession>
<protein>
    <submittedName>
        <fullName evidence="1">Uncharacterized protein</fullName>
    </submittedName>
</protein>
<evidence type="ECO:0000313" key="1">
    <source>
        <dbReference type="EMBL" id="KAI8009185.1"/>
    </source>
</evidence>
<comment type="caution">
    <text evidence="1">The sequence shown here is derived from an EMBL/GenBank/DDBJ whole genome shotgun (WGS) entry which is preliminary data.</text>
</comment>
<dbReference type="Proteomes" id="UP001060215">
    <property type="component" value="Chromosome 7"/>
</dbReference>